<dbReference type="RefSeq" id="WP_011825519.1">
    <property type="nucleotide sequence ID" value="NC_008820.1"/>
</dbReference>
<dbReference type="KEGG" id="pmf:P9303_08591"/>
<proteinExistence type="predicted"/>
<accession>A2C800</accession>
<dbReference type="AlphaFoldDB" id="A2C800"/>
<evidence type="ECO:0000313" key="2">
    <source>
        <dbReference type="Proteomes" id="UP000002274"/>
    </source>
</evidence>
<sequence>MGLTAIECPDGVCHSHHGGHAVERSTMQNNLQGHGREWCERLAERIYEISVDTFSQTVMPSLHSAGWQRRHLDWEFKLDKQESEPDKALVDGIINATESFLRSSEVHRLFIQELVQGTFAEAGSDTLRASAVQKLIENELLTMLKEQKEQLLDRLASQLMDEAQGNFEIAHTAASEGLNEVEHLLVNHTEAL</sequence>
<protein>
    <submittedName>
        <fullName evidence="1">Possible EF-1 guanine nucleotide exchange domain-containing protein</fullName>
    </submittedName>
</protein>
<dbReference type="EMBL" id="CP000554">
    <property type="protein sequence ID" value="ABM77610.1"/>
    <property type="molecule type" value="Genomic_DNA"/>
</dbReference>
<dbReference type="STRING" id="59922.P9303_08591"/>
<dbReference type="Proteomes" id="UP000002274">
    <property type="component" value="Chromosome"/>
</dbReference>
<dbReference type="HOGENOM" id="CLU_088264_0_0_3"/>
<organism evidence="1 2">
    <name type="scientific">Prochlorococcus marinus (strain MIT 9303)</name>
    <dbReference type="NCBI Taxonomy" id="59922"/>
    <lineage>
        <taxon>Bacteria</taxon>
        <taxon>Bacillati</taxon>
        <taxon>Cyanobacteriota</taxon>
        <taxon>Cyanophyceae</taxon>
        <taxon>Synechococcales</taxon>
        <taxon>Prochlorococcaceae</taxon>
        <taxon>Prochlorococcus</taxon>
    </lineage>
</organism>
<gene>
    <name evidence="1" type="ordered locus">P9303_08591</name>
</gene>
<evidence type="ECO:0000313" key="1">
    <source>
        <dbReference type="EMBL" id="ABM77610.1"/>
    </source>
</evidence>
<name>A2C800_PROM3</name>
<reference evidence="1 2" key="1">
    <citation type="journal article" date="2007" name="PLoS Genet.">
        <title>Patterns and implications of gene gain and loss in the evolution of Prochlorococcus.</title>
        <authorList>
            <person name="Kettler G.C."/>
            <person name="Martiny A.C."/>
            <person name="Huang K."/>
            <person name="Zucker J."/>
            <person name="Coleman M.L."/>
            <person name="Rodrigue S."/>
            <person name="Chen F."/>
            <person name="Lapidus A."/>
            <person name="Ferriera S."/>
            <person name="Johnson J."/>
            <person name="Steglich C."/>
            <person name="Church G.M."/>
            <person name="Richardson P."/>
            <person name="Chisholm S.W."/>
        </authorList>
    </citation>
    <scope>NUCLEOTIDE SEQUENCE [LARGE SCALE GENOMIC DNA]</scope>
    <source>
        <strain evidence="1 2">MIT 9303</strain>
    </source>
</reference>
<dbReference type="BioCyc" id="PMAR59922:G1G80-774-MONOMER"/>